<evidence type="ECO:0000256" key="1">
    <source>
        <dbReference type="SAM" id="Phobius"/>
    </source>
</evidence>
<dbReference type="InterPro" id="IPR051675">
    <property type="entry name" value="Endo/Exo/Phosphatase_dom_1"/>
</dbReference>
<dbReference type="PANTHER" id="PTHR21180:SF32">
    <property type="entry name" value="ENDONUCLEASE_EXONUCLEASE_PHOSPHATASE FAMILY DOMAIN-CONTAINING PROTEIN 1"/>
    <property type="match status" value="1"/>
</dbReference>
<feature type="domain" description="Soluble ligand binding" evidence="2">
    <location>
        <begin position="61"/>
        <end position="95"/>
    </location>
</feature>
<dbReference type="Gene3D" id="3.10.560.10">
    <property type="entry name" value="Outer membrane lipoprotein wza domain like"/>
    <property type="match status" value="1"/>
</dbReference>
<dbReference type="Gene3D" id="1.10.150.280">
    <property type="entry name" value="AF1531-like domain"/>
    <property type="match status" value="1"/>
</dbReference>
<dbReference type="PANTHER" id="PTHR21180">
    <property type="entry name" value="ENDONUCLEASE/EXONUCLEASE/PHOSPHATASE FAMILY DOMAIN-CONTAINING PROTEIN 1"/>
    <property type="match status" value="1"/>
</dbReference>
<protein>
    <recommendedName>
        <fullName evidence="2">Soluble ligand binding domain-containing protein</fullName>
    </recommendedName>
</protein>
<keyword evidence="1" id="KW-0812">Transmembrane</keyword>
<organism evidence="3 4">
    <name type="scientific">Candidatus Woesebacteria bacterium GW2011_GWB1_45_5</name>
    <dbReference type="NCBI Taxonomy" id="1618581"/>
    <lineage>
        <taxon>Bacteria</taxon>
        <taxon>Candidatus Woeseibacteriota</taxon>
    </lineage>
</organism>
<keyword evidence="1" id="KW-0472">Membrane</keyword>
<dbReference type="GO" id="GO:0015627">
    <property type="term" value="C:type II protein secretion system complex"/>
    <property type="evidence" value="ECO:0007669"/>
    <property type="project" value="TreeGrafter"/>
</dbReference>
<gene>
    <name evidence="3" type="ORF">UX13_C0011G0010</name>
</gene>
<comment type="caution">
    <text evidence="3">The sequence shown here is derived from an EMBL/GenBank/DDBJ whole genome shotgun (WGS) entry which is preliminary data.</text>
</comment>
<sequence>MENWLTSSRNRHLLLSGLLGLILLGAGILLFRKDLSFSTTKVEVIDATSENGSETEITAEIAGSVENPGVYRLSGNSRIEDLLVLAGGFSEDADRIWTEKYLNRAAKLTDGQKVFIPGSDQQSESSSANKSGDIKVDQPVLGAGQTDLVDINTASLSGLDTLPGIGPVYGQSIIDHRPYSTVEELLSKGALKKSVYEKIKDMVSVY</sequence>
<proteinExistence type="predicted"/>
<dbReference type="Proteomes" id="UP000034329">
    <property type="component" value="Unassembled WGS sequence"/>
</dbReference>
<evidence type="ECO:0000259" key="2">
    <source>
        <dbReference type="Pfam" id="PF10531"/>
    </source>
</evidence>
<evidence type="ECO:0000313" key="3">
    <source>
        <dbReference type="EMBL" id="KKU10469.1"/>
    </source>
</evidence>
<accession>A0A0G1MQJ9</accession>
<dbReference type="SUPFAM" id="SSF81585">
    <property type="entry name" value="PsbU/PolX domain-like"/>
    <property type="match status" value="1"/>
</dbReference>
<name>A0A0G1MQJ9_9BACT</name>
<dbReference type="GO" id="GO:0015628">
    <property type="term" value="P:protein secretion by the type II secretion system"/>
    <property type="evidence" value="ECO:0007669"/>
    <property type="project" value="TreeGrafter"/>
</dbReference>
<keyword evidence="1" id="KW-1133">Transmembrane helix</keyword>
<dbReference type="Pfam" id="PF10531">
    <property type="entry name" value="SLBB"/>
    <property type="match status" value="1"/>
</dbReference>
<dbReference type="InterPro" id="IPR019554">
    <property type="entry name" value="Soluble_ligand-bd"/>
</dbReference>
<feature type="transmembrane region" description="Helical" evidence="1">
    <location>
        <begin position="12"/>
        <end position="31"/>
    </location>
</feature>
<evidence type="ECO:0000313" key="4">
    <source>
        <dbReference type="Proteomes" id="UP000034329"/>
    </source>
</evidence>
<reference evidence="3 4" key="1">
    <citation type="journal article" date="2015" name="Nature">
        <title>rRNA introns, odd ribosomes, and small enigmatic genomes across a large radiation of phyla.</title>
        <authorList>
            <person name="Brown C.T."/>
            <person name="Hug L.A."/>
            <person name="Thomas B.C."/>
            <person name="Sharon I."/>
            <person name="Castelle C.J."/>
            <person name="Singh A."/>
            <person name="Wilkins M.J."/>
            <person name="Williams K.H."/>
            <person name="Banfield J.F."/>
        </authorList>
    </citation>
    <scope>NUCLEOTIDE SEQUENCE [LARGE SCALE GENOMIC DNA]</scope>
</reference>
<dbReference type="AlphaFoldDB" id="A0A0G1MQJ9"/>
<dbReference type="Pfam" id="PF12836">
    <property type="entry name" value="HHH_3"/>
    <property type="match status" value="1"/>
</dbReference>
<dbReference type="EMBL" id="LCLA01000011">
    <property type="protein sequence ID" value="KKU10469.1"/>
    <property type="molecule type" value="Genomic_DNA"/>
</dbReference>